<dbReference type="OrthoDB" id="5581232at2759"/>
<proteinExistence type="predicted"/>
<evidence type="ECO:0000313" key="3">
    <source>
        <dbReference type="EMBL" id="KNC47434.1"/>
    </source>
</evidence>
<feature type="domain" description="BRCT" evidence="2">
    <location>
        <begin position="63"/>
        <end position="157"/>
    </location>
</feature>
<dbReference type="eggNOG" id="ENOG502S7T6">
    <property type="taxonomic scope" value="Eukaryota"/>
</dbReference>
<reference evidence="3 4" key="1">
    <citation type="submission" date="2010-05" db="EMBL/GenBank/DDBJ databases">
        <title>The Genome Sequence of Thecamonas trahens ATCC 50062.</title>
        <authorList>
            <consortium name="The Broad Institute Genome Sequencing Platform"/>
            <person name="Russ C."/>
            <person name="Cuomo C."/>
            <person name="Shea T."/>
            <person name="Young S.K."/>
            <person name="Zeng Q."/>
            <person name="Koehrsen M."/>
            <person name="Haas B."/>
            <person name="Borodovsky M."/>
            <person name="Guigo R."/>
            <person name="Alvarado L."/>
            <person name="Berlin A."/>
            <person name="Bochicchio J."/>
            <person name="Borenstein D."/>
            <person name="Chapman S."/>
            <person name="Chen Z."/>
            <person name="Freedman E."/>
            <person name="Gellesch M."/>
            <person name="Goldberg J."/>
            <person name="Griggs A."/>
            <person name="Gujja S."/>
            <person name="Heilman E."/>
            <person name="Heiman D."/>
            <person name="Hepburn T."/>
            <person name="Howarth C."/>
            <person name="Jen D."/>
            <person name="Larson L."/>
            <person name="Mehta T."/>
            <person name="Park D."/>
            <person name="Pearson M."/>
            <person name="Roberts A."/>
            <person name="Saif S."/>
            <person name="Shenoy N."/>
            <person name="Sisk P."/>
            <person name="Stolte C."/>
            <person name="Sykes S."/>
            <person name="Thomson T."/>
            <person name="Walk T."/>
            <person name="White J."/>
            <person name="Yandava C."/>
            <person name="Burger G."/>
            <person name="Gray M.W."/>
            <person name="Holland P.W.H."/>
            <person name="King N."/>
            <person name="Lang F.B.F."/>
            <person name="Roger A.J."/>
            <person name="Ruiz-Trillo I."/>
            <person name="Lander E."/>
            <person name="Nusbaum C."/>
        </authorList>
    </citation>
    <scope>NUCLEOTIDE SEQUENCE [LARGE SCALE GENOMIC DNA]</scope>
    <source>
        <strain evidence="3 4">ATCC 50062</strain>
    </source>
</reference>
<dbReference type="EMBL" id="GL349447">
    <property type="protein sequence ID" value="KNC47434.1"/>
    <property type="molecule type" value="Genomic_DNA"/>
</dbReference>
<feature type="region of interest" description="Disordered" evidence="1">
    <location>
        <begin position="242"/>
        <end position="299"/>
    </location>
</feature>
<dbReference type="SMART" id="SM00292">
    <property type="entry name" value="BRCT"/>
    <property type="match status" value="1"/>
</dbReference>
<protein>
    <recommendedName>
        <fullName evidence="2">BRCT domain-containing protein</fullName>
    </recommendedName>
</protein>
<accession>A0A0L0D525</accession>
<gene>
    <name evidence="3" type="ORF">AMSG_02452</name>
</gene>
<keyword evidence="4" id="KW-1185">Reference proteome</keyword>
<dbReference type="SUPFAM" id="SSF52113">
    <property type="entry name" value="BRCT domain"/>
    <property type="match status" value="1"/>
</dbReference>
<evidence type="ECO:0000259" key="2">
    <source>
        <dbReference type="PROSITE" id="PS50172"/>
    </source>
</evidence>
<dbReference type="PROSITE" id="PS50172">
    <property type="entry name" value="BRCT"/>
    <property type="match status" value="1"/>
</dbReference>
<dbReference type="InterPro" id="IPR001357">
    <property type="entry name" value="BRCT_dom"/>
</dbReference>
<dbReference type="InterPro" id="IPR036420">
    <property type="entry name" value="BRCT_dom_sf"/>
</dbReference>
<evidence type="ECO:0000313" key="4">
    <source>
        <dbReference type="Proteomes" id="UP000054408"/>
    </source>
</evidence>
<dbReference type="Proteomes" id="UP000054408">
    <property type="component" value="Unassembled WGS sequence"/>
</dbReference>
<dbReference type="AlphaFoldDB" id="A0A0L0D525"/>
<dbReference type="Gene3D" id="3.40.50.10190">
    <property type="entry name" value="BRCT domain"/>
    <property type="match status" value="1"/>
</dbReference>
<dbReference type="STRING" id="461836.A0A0L0D525"/>
<dbReference type="RefSeq" id="XP_013759371.1">
    <property type="nucleotide sequence ID" value="XM_013903917.1"/>
</dbReference>
<name>A0A0L0D525_THETB</name>
<sequence length="299" mass="31914">MDPEPGLAARVALLESHVAALTAAVAALQAERARPVPTSESPTAPPPHATLSPSLDIQARHARPQSPLAPPLVTFSGFGDDADRLATLRDVVLKLGGRVKANPQEFDAAITHVVALPGARTLKLLAAGLTGRWIMRPEWLTASAAESGFVDEAGYGARFPVEDNPFRGRRLYLADAFVASISKTKLANFTKLAFKLGRAVRVDSEAAADIVVVPPLPAGADPHQRPVHHRTWHELIHAIPSCPPDDGTESGHVDKPSRLPPATSPMVVPRARVAPSVIPRKRSPSDAVQREVKRHKAKA</sequence>
<dbReference type="GeneID" id="25562132"/>
<organism evidence="3 4">
    <name type="scientific">Thecamonas trahens ATCC 50062</name>
    <dbReference type="NCBI Taxonomy" id="461836"/>
    <lineage>
        <taxon>Eukaryota</taxon>
        <taxon>Apusozoa</taxon>
        <taxon>Apusomonadida</taxon>
        <taxon>Apusomonadidae</taxon>
        <taxon>Thecamonas</taxon>
    </lineage>
</organism>
<evidence type="ECO:0000256" key="1">
    <source>
        <dbReference type="SAM" id="MobiDB-lite"/>
    </source>
</evidence>
<feature type="region of interest" description="Disordered" evidence="1">
    <location>
        <begin position="32"/>
        <end position="52"/>
    </location>
</feature>